<dbReference type="NCBIfam" id="TIGR00277">
    <property type="entry name" value="HDIG"/>
    <property type="match status" value="1"/>
</dbReference>
<dbReference type="InterPro" id="IPR052722">
    <property type="entry name" value="PgpH_phosphodiesterase"/>
</dbReference>
<dbReference type="GO" id="GO:0016787">
    <property type="term" value="F:hydrolase activity"/>
    <property type="evidence" value="ECO:0007669"/>
    <property type="project" value="UniProtKB-KW"/>
</dbReference>
<evidence type="ECO:0000259" key="2">
    <source>
        <dbReference type="SMART" id="SM00471"/>
    </source>
</evidence>
<evidence type="ECO:0000313" key="4">
    <source>
        <dbReference type="Proteomes" id="UP000269352"/>
    </source>
</evidence>
<proteinExistence type="predicted"/>
<keyword evidence="1" id="KW-1133">Transmembrane helix</keyword>
<feature type="transmembrane region" description="Helical" evidence="1">
    <location>
        <begin position="205"/>
        <end position="225"/>
    </location>
</feature>
<dbReference type="SUPFAM" id="SSF109604">
    <property type="entry name" value="HD-domain/PDEase-like"/>
    <property type="match status" value="1"/>
</dbReference>
<dbReference type="CDD" id="cd00077">
    <property type="entry name" value="HDc"/>
    <property type="match status" value="1"/>
</dbReference>
<dbReference type="InterPro" id="IPR011621">
    <property type="entry name" value="Metal-dep_PHydrolase_7TM_intra"/>
</dbReference>
<evidence type="ECO:0000256" key="1">
    <source>
        <dbReference type="SAM" id="Phobius"/>
    </source>
</evidence>
<organism evidence="3 4">
    <name type="scientific">Termititenax aidoneus</name>
    <dbReference type="NCBI Taxonomy" id="2218524"/>
    <lineage>
        <taxon>Bacteria</taxon>
        <taxon>Bacillati</taxon>
        <taxon>Candidatus Margulisiibacteriota</taxon>
        <taxon>Candidatus Termititenacia</taxon>
        <taxon>Candidatus Termititenacales</taxon>
        <taxon>Candidatus Termititenacaceae</taxon>
        <taxon>Candidatus Termititenax</taxon>
    </lineage>
</organism>
<dbReference type="InterPro" id="IPR006675">
    <property type="entry name" value="HDIG_dom"/>
</dbReference>
<dbReference type="AlphaFoldDB" id="A0A388TAM0"/>
<feature type="transmembrane region" description="Helical" evidence="1">
    <location>
        <begin position="119"/>
        <end position="137"/>
    </location>
</feature>
<keyword evidence="1" id="KW-0472">Membrane</keyword>
<dbReference type="SMART" id="SM00471">
    <property type="entry name" value="HDc"/>
    <property type="match status" value="1"/>
</dbReference>
<keyword evidence="1" id="KW-0812">Transmembrane</keyword>
<dbReference type="EMBL" id="BGZN01000019">
    <property type="protein sequence ID" value="GBR73771.1"/>
    <property type="molecule type" value="Genomic_DNA"/>
</dbReference>
<feature type="transmembrane region" description="Helical" evidence="1">
    <location>
        <begin position="80"/>
        <end position="99"/>
    </location>
</feature>
<feature type="transmembrane region" description="Helical" evidence="1">
    <location>
        <begin position="144"/>
        <end position="161"/>
    </location>
</feature>
<dbReference type="PANTHER" id="PTHR36442">
    <property type="entry name" value="CYCLIC-DI-AMP PHOSPHODIESTERASE PGPH"/>
    <property type="match status" value="1"/>
</dbReference>
<reference evidence="3 4" key="1">
    <citation type="journal article" date="2019" name="ISME J.">
        <title>Genome analyses of uncultured TG2/ZB3 bacteria in 'Margulisbacteria' specifically attached to ectosymbiotic spirochetes of protists in the termite gut.</title>
        <authorList>
            <person name="Utami Y.D."/>
            <person name="Kuwahara H."/>
            <person name="Igai K."/>
            <person name="Murakami T."/>
            <person name="Sugaya K."/>
            <person name="Morikawa T."/>
            <person name="Nagura Y."/>
            <person name="Yuki M."/>
            <person name="Deevong P."/>
            <person name="Inoue T."/>
            <person name="Kihara K."/>
            <person name="Lo N."/>
            <person name="Yamada A."/>
            <person name="Ohkuma M."/>
            <person name="Hongoh Y."/>
        </authorList>
    </citation>
    <scope>NUCLEOTIDE SEQUENCE [LARGE SCALE GENOMIC DNA]</scope>
    <source>
        <strain evidence="3">NkOx7-01</strain>
    </source>
</reference>
<feature type="transmembrane region" description="Helical" evidence="1">
    <location>
        <begin position="45"/>
        <end position="68"/>
    </location>
</feature>
<dbReference type="Gene3D" id="1.10.3210.10">
    <property type="entry name" value="Hypothetical protein af1432"/>
    <property type="match status" value="1"/>
</dbReference>
<dbReference type="Pfam" id="PF07698">
    <property type="entry name" value="7TM-7TMR_HD"/>
    <property type="match status" value="1"/>
</dbReference>
<feature type="transmembrane region" description="Helical" evidence="1">
    <location>
        <begin position="173"/>
        <end position="193"/>
    </location>
</feature>
<dbReference type="InterPro" id="IPR003607">
    <property type="entry name" value="HD/PDEase_dom"/>
</dbReference>
<dbReference type="InterPro" id="IPR006674">
    <property type="entry name" value="HD_domain"/>
</dbReference>
<dbReference type="Pfam" id="PF01966">
    <property type="entry name" value="HD"/>
    <property type="match status" value="1"/>
</dbReference>
<dbReference type="Proteomes" id="UP000269352">
    <property type="component" value="Unassembled WGS sequence"/>
</dbReference>
<comment type="caution">
    <text evidence="3">The sequence shown here is derived from an EMBL/GenBank/DDBJ whole genome shotgun (WGS) entry which is preliminary data.</text>
</comment>
<protein>
    <submittedName>
        <fullName evidence="3">Metal dependent phosphohydrolase</fullName>
    </submittedName>
</protein>
<feature type="domain" description="HD/PDEase" evidence="2">
    <location>
        <begin position="254"/>
        <end position="417"/>
    </location>
</feature>
<sequence>MAFKKGKDWRTFLRETDTLENLIGLLWFAVSSALIIWPSSLDWHWSSALALTLLNGAALAMIVNKILTMHARSIVFTRRIFILLALISCGVLLAANYLLPLNPFYVPITAAVTIYSLVYGNRSVAIYLTVYLAFVLALQNPENWFYFFIVYTFQGLFLIHLSSSRLERNSLTYSALLSALAGIATMFLFCLLGQSSLHTLYNNSVAILVAAVVSTATIIGLQPYIEDIFYIVTPTKLLELASPNSPLLKRLLMEAPGTYHHSLTVANLAEAATEAIKGNALLSRVGAYYHDIGKIKRPLFFVENQHAFDNPHNQLNPQMSAIIVISHVKDGVALAKEYKLPRPIIDIVQQHHGDSIMSYFLHTFKETNEKASESEKTTVNEDDFRYHGPKPRTKEAAIIMLADSCEAAVRTLEKPTPSRVNNLIGRIIKDKIDNSQLDDSPLTFREINKIRVSLQQTIGNMFHNRIAYNDKSKD</sequence>
<gene>
    <name evidence="3" type="ORF">NO1_1073</name>
</gene>
<feature type="transmembrane region" description="Helical" evidence="1">
    <location>
        <begin position="21"/>
        <end position="39"/>
    </location>
</feature>
<keyword evidence="4" id="KW-1185">Reference proteome</keyword>
<name>A0A388TAM0_TERA1</name>
<accession>A0A388TAM0</accession>
<evidence type="ECO:0000313" key="3">
    <source>
        <dbReference type="EMBL" id="GBR73771.1"/>
    </source>
</evidence>
<dbReference type="PANTHER" id="PTHR36442:SF1">
    <property type="entry name" value="CYCLIC-DI-AMP PHOSPHODIESTERASE PGPH"/>
    <property type="match status" value="1"/>
</dbReference>